<dbReference type="RefSeq" id="WP_054588716.1">
    <property type="nucleotide sequence ID" value="NZ_CP012700.1"/>
</dbReference>
<sequence>MKITADTNILVRSATLDDPVQSPLAKKLLKEAELVAVTLPALCEFCWVLRKVYRYEAARVAASVRLLIDAGNVAADRQAVEAGLAILEQGGDFADGVIAHDGQWLGGETFVSFDRGAVGLLAKHGQSAMNPDQSKA</sequence>
<dbReference type="OrthoDB" id="6637310at2"/>
<protein>
    <submittedName>
        <fullName evidence="2">DNA-binding protein</fullName>
    </submittedName>
</protein>
<gene>
    <name evidence="2" type="ORF">AN936_14590</name>
</gene>
<accession>A0A0N9UNU2</accession>
<feature type="domain" description="PIN" evidence="1">
    <location>
        <begin position="5"/>
        <end position="115"/>
    </location>
</feature>
<dbReference type="PANTHER" id="PTHR39664:SF2">
    <property type="entry name" value="NUCLEIC ACID-BINDING PROTEIN, CONTAINING PIN DOMAIN-RELATED"/>
    <property type="match status" value="1"/>
</dbReference>
<dbReference type="Proteomes" id="UP000058074">
    <property type="component" value="Chromosome"/>
</dbReference>
<reference evidence="2 3" key="1">
    <citation type="journal article" date="2015" name="Genome Announc.">
        <title>Complete Genome Sequence of Polypropylene Glycol- and Polyethylene Glycol-Degrading Sphingopyxis macrogoltabida Strain EY-1.</title>
        <authorList>
            <person name="Ohtsubo Y."/>
            <person name="Nagata Y."/>
            <person name="Numata M."/>
            <person name="Tsuchikane K."/>
            <person name="Hosoyama A."/>
            <person name="Yamazoe A."/>
            <person name="Tsuda M."/>
            <person name="Fujita N."/>
            <person name="Kawai F."/>
        </authorList>
    </citation>
    <scope>NUCLEOTIDE SEQUENCE [LARGE SCALE GENOMIC DNA]</scope>
    <source>
        <strain evidence="2 3">EY-1</strain>
    </source>
</reference>
<dbReference type="KEGG" id="smag:AN936_14590"/>
<evidence type="ECO:0000313" key="2">
    <source>
        <dbReference type="EMBL" id="ALH81538.1"/>
    </source>
</evidence>
<dbReference type="PANTHER" id="PTHR39664">
    <property type="match status" value="1"/>
</dbReference>
<evidence type="ECO:0000259" key="1">
    <source>
        <dbReference type="Pfam" id="PF01850"/>
    </source>
</evidence>
<name>A0A0N9UNU2_SPHMC</name>
<keyword evidence="2" id="KW-0238">DNA-binding</keyword>
<dbReference type="CDD" id="cd18683">
    <property type="entry name" value="PIN_VapC-like"/>
    <property type="match status" value="1"/>
</dbReference>
<dbReference type="InterPro" id="IPR002716">
    <property type="entry name" value="PIN_dom"/>
</dbReference>
<dbReference type="AlphaFoldDB" id="A0A0N9UNU2"/>
<dbReference type="Pfam" id="PF01850">
    <property type="entry name" value="PIN"/>
    <property type="match status" value="1"/>
</dbReference>
<dbReference type="InterPro" id="IPR029060">
    <property type="entry name" value="PIN-like_dom_sf"/>
</dbReference>
<organism evidence="2 3">
    <name type="scientific">Sphingopyxis macrogoltabida</name>
    <name type="common">Sphingomonas macrogoltabidus</name>
    <dbReference type="NCBI Taxonomy" id="33050"/>
    <lineage>
        <taxon>Bacteria</taxon>
        <taxon>Pseudomonadati</taxon>
        <taxon>Pseudomonadota</taxon>
        <taxon>Alphaproteobacteria</taxon>
        <taxon>Sphingomonadales</taxon>
        <taxon>Sphingomonadaceae</taxon>
        <taxon>Sphingopyxis</taxon>
    </lineage>
</organism>
<dbReference type="SUPFAM" id="SSF88723">
    <property type="entry name" value="PIN domain-like"/>
    <property type="match status" value="1"/>
</dbReference>
<dbReference type="PATRIC" id="fig|33050.5.peg.3028"/>
<evidence type="ECO:0000313" key="3">
    <source>
        <dbReference type="Proteomes" id="UP000058074"/>
    </source>
</evidence>
<proteinExistence type="predicted"/>
<dbReference type="GO" id="GO:0003677">
    <property type="term" value="F:DNA binding"/>
    <property type="evidence" value="ECO:0007669"/>
    <property type="project" value="UniProtKB-KW"/>
</dbReference>
<dbReference type="EMBL" id="CP012700">
    <property type="protein sequence ID" value="ALH81538.1"/>
    <property type="molecule type" value="Genomic_DNA"/>
</dbReference>